<proteinExistence type="predicted"/>
<dbReference type="Proteomes" id="UP000789366">
    <property type="component" value="Unassembled WGS sequence"/>
</dbReference>
<evidence type="ECO:0000313" key="1">
    <source>
        <dbReference type="EMBL" id="CAG8519916.1"/>
    </source>
</evidence>
<accession>A0ACA9LAK5</accession>
<dbReference type="EMBL" id="CAJVPW010003161">
    <property type="protein sequence ID" value="CAG8519916.1"/>
    <property type="molecule type" value="Genomic_DNA"/>
</dbReference>
<name>A0ACA9LAK5_9GLOM</name>
<organism evidence="1 2">
    <name type="scientific">Cetraspora pellucida</name>
    <dbReference type="NCBI Taxonomy" id="1433469"/>
    <lineage>
        <taxon>Eukaryota</taxon>
        <taxon>Fungi</taxon>
        <taxon>Fungi incertae sedis</taxon>
        <taxon>Mucoromycota</taxon>
        <taxon>Glomeromycotina</taxon>
        <taxon>Glomeromycetes</taxon>
        <taxon>Diversisporales</taxon>
        <taxon>Gigasporaceae</taxon>
        <taxon>Cetraspora</taxon>
    </lineage>
</organism>
<reference evidence="1" key="1">
    <citation type="submission" date="2021-06" db="EMBL/GenBank/DDBJ databases">
        <authorList>
            <person name="Kallberg Y."/>
            <person name="Tangrot J."/>
            <person name="Rosling A."/>
        </authorList>
    </citation>
    <scope>NUCLEOTIDE SEQUENCE</scope>
    <source>
        <strain evidence="1">28 12/20/2015</strain>
    </source>
</reference>
<keyword evidence="2" id="KW-1185">Reference proteome</keyword>
<feature type="non-terminal residue" evidence="1">
    <location>
        <position position="54"/>
    </location>
</feature>
<protein>
    <submittedName>
        <fullName evidence="1">10547_t:CDS:1</fullName>
    </submittedName>
</protein>
<comment type="caution">
    <text evidence="1">The sequence shown here is derived from an EMBL/GenBank/DDBJ whole genome shotgun (WGS) entry which is preliminary data.</text>
</comment>
<sequence length="54" mass="6288">MTNLNKNELAKIGVQFGNLVRKWNPKMRPYIYGKTKNKTHILNLQKIADSCQEV</sequence>
<feature type="non-terminal residue" evidence="1">
    <location>
        <position position="1"/>
    </location>
</feature>
<gene>
    <name evidence="1" type="ORF">SPELUC_LOCUS3884</name>
</gene>
<evidence type="ECO:0000313" key="2">
    <source>
        <dbReference type="Proteomes" id="UP000789366"/>
    </source>
</evidence>